<proteinExistence type="predicted"/>
<reference evidence="2" key="2">
    <citation type="submission" date="2025-09" db="UniProtKB">
        <authorList>
            <consortium name="Ensembl"/>
        </authorList>
    </citation>
    <scope>IDENTIFICATION</scope>
</reference>
<dbReference type="PANTHER" id="PTHR14241">
    <property type="entry name" value="INTERFERON-INDUCED PROTEIN 44"/>
    <property type="match status" value="1"/>
</dbReference>
<dbReference type="CDD" id="cd00882">
    <property type="entry name" value="Ras_like_GTPase"/>
    <property type="match status" value="1"/>
</dbReference>
<dbReference type="InterPro" id="IPR006073">
    <property type="entry name" value="GTP-bd"/>
</dbReference>
<dbReference type="Gene3D" id="3.40.50.300">
    <property type="entry name" value="P-loop containing nucleotide triphosphate hydrolases"/>
    <property type="match status" value="1"/>
</dbReference>
<sequence>MKTWHSPLTWLYPPLLSNLKQIPHFGGTRARLKQSLLDYKPPIDSVPQARILLVGAVGAGKSSFFNSINSAIRGNITSQAVAGEKVTTRTIEYRAYQVKANRVGQPLSFLLCDTMGLEASESGGVNIKDIDHILKGCIPNKHRFNPVSPLETCHCQECDSSALKDRIHCVVYVIDSSKFAVMPPETKKKLHEIQEKLESYDVPLVVLLTKVDKTCPILEKDLKKVYRSCYIKELVSFRCLGIPVTNILPVKNYSNELELNECCDILLLTAMQKMLHFADNHFDNFVKGTDLVQCSTSVF</sequence>
<accession>A0A3B3QZD3</accession>
<organism evidence="2 3">
    <name type="scientific">Paramormyrops kingsleyae</name>
    <dbReference type="NCBI Taxonomy" id="1676925"/>
    <lineage>
        <taxon>Eukaryota</taxon>
        <taxon>Metazoa</taxon>
        <taxon>Chordata</taxon>
        <taxon>Craniata</taxon>
        <taxon>Vertebrata</taxon>
        <taxon>Euteleostomi</taxon>
        <taxon>Actinopterygii</taxon>
        <taxon>Neopterygii</taxon>
        <taxon>Teleostei</taxon>
        <taxon>Osteoglossocephala</taxon>
        <taxon>Osteoglossomorpha</taxon>
        <taxon>Osteoglossiformes</taxon>
        <taxon>Mormyridae</taxon>
        <taxon>Paramormyrops</taxon>
    </lineage>
</organism>
<dbReference type="GO" id="GO:0006955">
    <property type="term" value="P:immune response"/>
    <property type="evidence" value="ECO:0007669"/>
    <property type="project" value="TreeGrafter"/>
</dbReference>
<dbReference type="InterPro" id="IPR027417">
    <property type="entry name" value="P-loop_NTPase"/>
</dbReference>
<evidence type="ECO:0000313" key="2">
    <source>
        <dbReference type="Ensembl" id="ENSPKIP00000011503.1"/>
    </source>
</evidence>
<evidence type="ECO:0000259" key="1">
    <source>
        <dbReference type="Pfam" id="PF01926"/>
    </source>
</evidence>
<dbReference type="PANTHER" id="PTHR14241:SF32">
    <property type="entry name" value="VWFA DOMAIN-CONTAINING PROTEIN-RELATED"/>
    <property type="match status" value="1"/>
</dbReference>
<dbReference type="Ensembl" id="ENSPKIT00000023446.1">
    <property type="protein sequence ID" value="ENSPKIP00000011503.1"/>
    <property type="gene ID" value="ENSPKIG00000018512.1"/>
</dbReference>
<dbReference type="GeneTree" id="ENSGT00940000163581"/>
<reference evidence="2" key="1">
    <citation type="submission" date="2025-08" db="UniProtKB">
        <authorList>
            <consortium name="Ensembl"/>
        </authorList>
    </citation>
    <scope>IDENTIFICATION</scope>
</reference>
<dbReference type="AlphaFoldDB" id="A0A3B3QZD3"/>
<dbReference type="Proteomes" id="UP000261540">
    <property type="component" value="Unplaced"/>
</dbReference>
<keyword evidence="3" id="KW-1185">Reference proteome</keyword>
<dbReference type="Pfam" id="PF01926">
    <property type="entry name" value="MMR_HSR1"/>
    <property type="match status" value="1"/>
</dbReference>
<protein>
    <submittedName>
        <fullName evidence="2">Interferon-induced protein 44-like</fullName>
    </submittedName>
</protein>
<name>A0A3B3QZD3_9TELE</name>
<evidence type="ECO:0000313" key="3">
    <source>
        <dbReference type="Proteomes" id="UP000261540"/>
    </source>
</evidence>
<dbReference type="GO" id="GO:0005525">
    <property type="term" value="F:GTP binding"/>
    <property type="evidence" value="ECO:0007669"/>
    <property type="project" value="InterPro"/>
</dbReference>
<dbReference type="STRING" id="1676925.ENSPKIP00000011503"/>
<dbReference type="SUPFAM" id="SSF52540">
    <property type="entry name" value="P-loop containing nucleoside triphosphate hydrolases"/>
    <property type="match status" value="1"/>
</dbReference>
<feature type="domain" description="G" evidence="1">
    <location>
        <begin position="50"/>
        <end position="210"/>
    </location>
</feature>